<name>A0A1T5CT89_9FLAO</name>
<feature type="domain" description="DUF1731" evidence="3">
    <location>
        <begin position="256"/>
        <end position="302"/>
    </location>
</feature>
<protein>
    <recommendedName>
        <fullName evidence="6">TIGR01777 family protein</fullName>
    </recommendedName>
</protein>
<dbReference type="PANTHER" id="PTHR11092:SF0">
    <property type="entry name" value="EPIMERASE FAMILY PROTEIN SDR39U1"/>
    <property type="match status" value="1"/>
</dbReference>
<feature type="domain" description="NAD-dependent epimerase/dehydratase" evidence="2">
    <location>
        <begin position="6"/>
        <end position="228"/>
    </location>
</feature>
<dbReference type="NCBIfam" id="TIGR01777">
    <property type="entry name" value="yfcH"/>
    <property type="match status" value="1"/>
</dbReference>
<evidence type="ECO:0000259" key="3">
    <source>
        <dbReference type="Pfam" id="PF08338"/>
    </source>
</evidence>
<evidence type="ECO:0000313" key="5">
    <source>
        <dbReference type="Proteomes" id="UP000191112"/>
    </source>
</evidence>
<dbReference type="Proteomes" id="UP000191112">
    <property type="component" value="Unassembled WGS sequence"/>
</dbReference>
<dbReference type="EMBL" id="FUYZ01000001">
    <property type="protein sequence ID" value="SKB62556.1"/>
    <property type="molecule type" value="Genomic_DNA"/>
</dbReference>
<dbReference type="Pfam" id="PF08338">
    <property type="entry name" value="DUF1731"/>
    <property type="match status" value="1"/>
</dbReference>
<sequence>MMKSKVLVTGATGLIGSALCELLVSKGYDVHVLVRFDDEKQQSPYKAFKLDYDNNSIEDGALDGVEYVVHLAGAPIAMRWTKFYKKLVIDSRVISADIIQAEIEKQNIRLKAFISASAVGYYGAITSDKIFVETDSPADDFLGKVCQAWEKKAQDFKNVADRVVMLRTSGVLSDKGGLLAELKEPIAKNSGSPLGSGKQYVPWIHIDDMCEMYLQAIEDNTMSGAYNAATPEHITNKDLTKAVAKQLKKKLWFPNVPAFGLKIMFGEMANLILKGSRVSSEKILKQRFQFKFPKLEDALKDLLK</sequence>
<keyword evidence="5" id="KW-1185">Reference proteome</keyword>
<dbReference type="InterPro" id="IPR001509">
    <property type="entry name" value="Epimerase_deHydtase"/>
</dbReference>
<dbReference type="AlphaFoldDB" id="A0A1T5CT89"/>
<dbReference type="SUPFAM" id="SSF51735">
    <property type="entry name" value="NAD(P)-binding Rossmann-fold domains"/>
    <property type="match status" value="1"/>
</dbReference>
<dbReference type="InterPro" id="IPR036291">
    <property type="entry name" value="NAD(P)-bd_dom_sf"/>
</dbReference>
<evidence type="ECO:0000256" key="1">
    <source>
        <dbReference type="ARBA" id="ARBA00009353"/>
    </source>
</evidence>
<dbReference type="STRING" id="619805.SAMN05660477_00321"/>
<dbReference type="Pfam" id="PF01370">
    <property type="entry name" value="Epimerase"/>
    <property type="match status" value="1"/>
</dbReference>
<dbReference type="RefSeq" id="WP_245797107.1">
    <property type="nucleotide sequence ID" value="NZ_FUYZ01000001.1"/>
</dbReference>
<dbReference type="Gene3D" id="3.40.50.720">
    <property type="entry name" value="NAD(P)-binding Rossmann-like Domain"/>
    <property type="match status" value="1"/>
</dbReference>
<accession>A0A1T5CT89</accession>
<dbReference type="PANTHER" id="PTHR11092">
    <property type="entry name" value="SUGAR NUCLEOTIDE EPIMERASE RELATED"/>
    <property type="match status" value="1"/>
</dbReference>
<evidence type="ECO:0000259" key="2">
    <source>
        <dbReference type="Pfam" id="PF01370"/>
    </source>
</evidence>
<dbReference type="InterPro" id="IPR013549">
    <property type="entry name" value="DUF1731"/>
</dbReference>
<reference evidence="4 5" key="1">
    <citation type="submission" date="2017-02" db="EMBL/GenBank/DDBJ databases">
        <authorList>
            <person name="Peterson S.W."/>
        </authorList>
    </citation>
    <scope>NUCLEOTIDE SEQUENCE [LARGE SCALE GENOMIC DNA]</scope>
    <source>
        <strain evidence="4 5">DSM 22323</strain>
    </source>
</reference>
<organism evidence="4 5">
    <name type="scientific">Soonwooa buanensis</name>
    <dbReference type="NCBI Taxonomy" id="619805"/>
    <lineage>
        <taxon>Bacteria</taxon>
        <taxon>Pseudomonadati</taxon>
        <taxon>Bacteroidota</taxon>
        <taxon>Flavobacteriia</taxon>
        <taxon>Flavobacteriales</taxon>
        <taxon>Weeksellaceae</taxon>
        <taxon>Chryseobacterium group</taxon>
        <taxon>Soonwooa</taxon>
    </lineage>
</organism>
<proteinExistence type="inferred from homology"/>
<evidence type="ECO:0008006" key="6">
    <source>
        <dbReference type="Google" id="ProtNLM"/>
    </source>
</evidence>
<gene>
    <name evidence="4" type="ORF">SAMN05660477_00321</name>
</gene>
<comment type="similarity">
    <text evidence="1">Belongs to the NAD(P)-dependent epimerase/dehydratase family. SDR39U1 subfamily.</text>
</comment>
<evidence type="ECO:0000313" key="4">
    <source>
        <dbReference type="EMBL" id="SKB62556.1"/>
    </source>
</evidence>
<dbReference type="InterPro" id="IPR010099">
    <property type="entry name" value="SDR39U1"/>
</dbReference>